<name>A0A976NYF6_BRELC</name>
<evidence type="ECO:0000313" key="2">
    <source>
        <dbReference type="EMBL" id="TDH72432.1"/>
    </source>
</evidence>
<accession>A0A976NYF6</accession>
<evidence type="ECO:0000313" key="3">
    <source>
        <dbReference type="Proteomes" id="UP000294530"/>
    </source>
</evidence>
<sequence length="121" mass="12866">MSFSILKVAFVAGALLIATNALTYPACAPNGKKCCEYGTGKMKHHGYIAIIENKEHLTVTCSNGTLLCCLEDPIKTASFDPAETIDCPDFRKMMEDGTEIIYVEGVEESGAGTVKPAASVS</sequence>
<dbReference type="GeneID" id="94347054"/>
<dbReference type="KEGG" id="blac:94347054"/>
<feature type="chain" id="PRO_5038067812" evidence="1">
    <location>
        <begin position="22"/>
        <end position="121"/>
    </location>
</feature>
<keyword evidence="3" id="KW-1185">Reference proteome</keyword>
<proteinExistence type="predicted"/>
<dbReference type="Proteomes" id="UP000294530">
    <property type="component" value="Unassembled WGS sequence"/>
</dbReference>
<dbReference type="EMBL" id="SHOA02000037">
    <property type="protein sequence ID" value="TDH72432.1"/>
    <property type="molecule type" value="Genomic_DNA"/>
</dbReference>
<dbReference type="OrthoDB" id="165679at2759"/>
<dbReference type="RefSeq" id="XP_067821931.1">
    <property type="nucleotide sequence ID" value="XM_067961383.1"/>
</dbReference>
<gene>
    <name evidence="2" type="ORF">CCR75_003286</name>
</gene>
<keyword evidence="1" id="KW-0732">Signal</keyword>
<protein>
    <submittedName>
        <fullName evidence="2">Uncharacterized protein</fullName>
    </submittedName>
</protein>
<organism evidence="2 3">
    <name type="scientific">Bremia lactucae</name>
    <name type="common">Lettuce downy mildew</name>
    <dbReference type="NCBI Taxonomy" id="4779"/>
    <lineage>
        <taxon>Eukaryota</taxon>
        <taxon>Sar</taxon>
        <taxon>Stramenopiles</taxon>
        <taxon>Oomycota</taxon>
        <taxon>Peronosporomycetes</taxon>
        <taxon>Peronosporales</taxon>
        <taxon>Peronosporaceae</taxon>
        <taxon>Bremia</taxon>
    </lineage>
</organism>
<evidence type="ECO:0000256" key="1">
    <source>
        <dbReference type="SAM" id="SignalP"/>
    </source>
</evidence>
<feature type="signal peptide" evidence="1">
    <location>
        <begin position="1"/>
        <end position="21"/>
    </location>
</feature>
<comment type="caution">
    <text evidence="2">The sequence shown here is derived from an EMBL/GenBank/DDBJ whole genome shotgun (WGS) entry which is preliminary data.</text>
</comment>
<reference evidence="2 3" key="1">
    <citation type="journal article" date="2021" name="Genome Biol.">
        <title>AFLAP: assembly-free linkage analysis pipeline using k-mers from genome sequencing data.</title>
        <authorList>
            <person name="Fletcher K."/>
            <person name="Zhang L."/>
            <person name="Gil J."/>
            <person name="Han R."/>
            <person name="Cavanaugh K."/>
            <person name="Michelmore R."/>
        </authorList>
    </citation>
    <scope>NUCLEOTIDE SEQUENCE [LARGE SCALE GENOMIC DNA]</scope>
    <source>
        <strain evidence="2 3">SF5</strain>
    </source>
</reference>
<dbReference type="AlphaFoldDB" id="A0A976NYF6"/>